<feature type="compositionally biased region" description="Polar residues" evidence="2">
    <location>
        <begin position="1"/>
        <end position="18"/>
    </location>
</feature>
<dbReference type="Gene3D" id="3.90.70.10">
    <property type="entry name" value="Cysteine proteinases"/>
    <property type="match status" value="1"/>
</dbReference>
<evidence type="ECO:0000313" key="4">
    <source>
        <dbReference type="EMBL" id="KPM07612.1"/>
    </source>
</evidence>
<dbReference type="InterPro" id="IPR013128">
    <property type="entry name" value="Peptidase_C1A"/>
</dbReference>
<protein>
    <submittedName>
        <fullName evidence="4">Cathepsin L-like protein 4</fullName>
    </submittedName>
</protein>
<comment type="caution">
    <text evidence="4">The sequence shown here is derived from an EMBL/GenBank/DDBJ whole genome shotgun (WGS) entry which is preliminary data.</text>
</comment>
<dbReference type="GO" id="GO:0008234">
    <property type="term" value="F:cysteine-type peptidase activity"/>
    <property type="evidence" value="ECO:0007669"/>
    <property type="project" value="InterPro"/>
</dbReference>
<dbReference type="CDD" id="cd02248">
    <property type="entry name" value="Peptidase_C1A"/>
    <property type="match status" value="1"/>
</dbReference>
<dbReference type="Proteomes" id="UP000616769">
    <property type="component" value="Unassembled WGS sequence"/>
</dbReference>
<sequence>MLADFQTLSPSNDNIKVTNDSEDSKVSSENENSTINSSNGITTIASNSTDSSMVKDSEMIEARSLIRKLINKLRARTRARIQNLIESIRNSRALVNLKDCYDSRYKNMRLNLMEEPIQEILFKYFSSTDYNETMNNLLGAYTPVFFSRCVPPQIRSNNIPESFDWNSLGYVTSAKSQLSCASCFVFAAIATVESAYLIKNRGRFCSKNVDFSEQAVLNCMQAASCQTGGQVTAAWQFMQKNGLVDEIDAPYLSGQQFCNISSHRRLSYHKLQIRDFCQSFYNEEITMQQLILANGPIFVGIDIRDRFEWIHVKGVFKGRCGKSPNHAVIITGWTKNYWIIKNSWGKSWGKNGFLYLPRHTNECGVNNVIGLARLN</sequence>
<dbReference type="Pfam" id="PF00112">
    <property type="entry name" value="Peptidase_C1"/>
    <property type="match status" value="1"/>
</dbReference>
<feature type="domain" description="Peptidase C1A papain C-terminal" evidence="3">
    <location>
        <begin position="159"/>
        <end position="373"/>
    </location>
</feature>
<dbReference type="InterPro" id="IPR039417">
    <property type="entry name" value="Peptidase_C1A_papain-like"/>
</dbReference>
<reference evidence="4 5" key="1">
    <citation type="journal article" date="2015" name="Parasit. Vectors">
        <title>Draft genome of the scabies mite.</title>
        <authorList>
            <person name="Rider S.D.Jr."/>
            <person name="Morgan M.S."/>
            <person name="Arlian L.G."/>
        </authorList>
    </citation>
    <scope>NUCLEOTIDE SEQUENCE [LARGE SCALE GENOMIC DNA]</scope>
    <source>
        <strain evidence="4">Arlian Lab</strain>
    </source>
</reference>
<dbReference type="InterPro" id="IPR038765">
    <property type="entry name" value="Papain-like_cys_pep_sf"/>
</dbReference>
<dbReference type="PROSITE" id="PS00640">
    <property type="entry name" value="THIOL_PROTEASE_ASN"/>
    <property type="match status" value="1"/>
</dbReference>
<evidence type="ECO:0000256" key="1">
    <source>
        <dbReference type="ARBA" id="ARBA00008455"/>
    </source>
</evidence>
<dbReference type="InterPro" id="IPR000668">
    <property type="entry name" value="Peptidase_C1A_C"/>
</dbReference>
<name>A0A132A9I5_SARSC</name>
<accession>A0A132A9I5</accession>
<dbReference type="OrthoDB" id="190265at2759"/>
<dbReference type="SMART" id="SM00645">
    <property type="entry name" value="Pept_C1"/>
    <property type="match status" value="1"/>
</dbReference>
<organism evidence="4 5">
    <name type="scientific">Sarcoptes scabiei</name>
    <name type="common">Itch mite</name>
    <name type="synonym">Acarus scabiei</name>
    <dbReference type="NCBI Taxonomy" id="52283"/>
    <lineage>
        <taxon>Eukaryota</taxon>
        <taxon>Metazoa</taxon>
        <taxon>Ecdysozoa</taxon>
        <taxon>Arthropoda</taxon>
        <taxon>Chelicerata</taxon>
        <taxon>Arachnida</taxon>
        <taxon>Acari</taxon>
        <taxon>Acariformes</taxon>
        <taxon>Sarcoptiformes</taxon>
        <taxon>Astigmata</taxon>
        <taxon>Psoroptidia</taxon>
        <taxon>Sarcoptoidea</taxon>
        <taxon>Sarcoptidae</taxon>
        <taxon>Sarcoptinae</taxon>
        <taxon>Sarcoptes</taxon>
    </lineage>
</organism>
<proteinExistence type="inferred from homology"/>
<evidence type="ECO:0000313" key="5">
    <source>
        <dbReference type="Proteomes" id="UP000616769"/>
    </source>
</evidence>
<feature type="region of interest" description="Disordered" evidence="2">
    <location>
        <begin position="1"/>
        <end position="53"/>
    </location>
</feature>
<dbReference type="PANTHER" id="PTHR12411">
    <property type="entry name" value="CYSTEINE PROTEASE FAMILY C1-RELATED"/>
    <property type="match status" value="1"/>
</dbReference>
<dbReference type="VEuPathDB" id="VectorBase:SSCA009864"/>
<evidence type="ECO:0000259" key="3">
    <source>
        <dbReference type="SMART" id="SM00645"/>
    </source>
</evidence>
<comment type="similarity">
    <text evidence="1">Belongs to the peptidase C1 family.</text>
</comment>
<dbReference type="AlphaFoldDB" id="A0A132A9I5"/>
<feature type="compositionally biased region" description="Low complexity" evidence="2">
    <location>
        <begin position="29"/>
        <end position="49"/>
    </location>
</feature>
<gene>
    <name evidence="4" type="ORF">QR98_0061110</name>
</gene>
<dbReference type="EMBL" id="JXLN01011744">
    <property type="protein sequence ID" value="KPM07612.1"/>
    <property type="molecule type" value="Genomic_DNA"/>
</dbReference>
<dbReference type="SUPFAM" id="SSF54001">
    <property type="entry name" value="Cysteine proteinases"/>
    <property type="match status" value="1"/>
</dbReference>
<dbReference type="InterPro" id="IPR025661">
    <property type="entry name" value="Pept_asp_AS"/>
</dbReference>
<dbReference type="GO" id="GO:0006508">
    <property type="term" value="P:proteolysis"/>
    <property type="evidence" value="ECO:0007669"/>
    <property type="project" value="InterPro"/>
</dbReference>
<evidence type="ECO:0000256" key="2">
    <source>
        <dbReference type="SAM" id="MobiDB-lite"/>
    </source>
</evidence>